<dbReference type="GO" id="GO:0004150">
    <property type="term" value="F:dihydroneopterin aldolase activity"/>
    <property type="evidence" value="ECO:0007669"/>
    <property type="project" value="UniProtKB-UniRule"/>
</dbReference>
<dbReference type="Proteomes" id="UP001138709">
    <property type="component" value="Unassembled WGS sequence"/>
</dbReference>
<reference evidence="8" key="2">
    <citation type="journal article" date="2021" name="Syst. Appl. Microbiol.">
        <title>Roseomonas hellenica sp. nov., isolated from roots of wild-growing Alkanna tinctoria.</title>
        <authorList>
            <person name="Rat A."/>
            <person name="Naranjo H.D."/>
            <person name="Lebbe L."/>
            <person name="Cnockaert M."/>
            <person name="Krigas N."/>
            <person name="Grigoriadou K."/>
            <person name="Maloupa E."/>
            <person name="Willems A."/>
        </authorList>
    </citation>
    <scope>NUCLEOTIDE SEQUENCE</scope>
    <source>
        <strain evidence="8">LMG 31228</strain>
    </source>
</reference>
<dbReference type="InterPro" id="IPR043133">
    <property type="entry name" value="GTP-CH-I_C/QueF"/>
</dbReference>
<evidence type="ECO:0000313" key="9">
    <source>
        <dbReference type="Proteomes" id="UP001138709"/>
    </source>
</evidence>
<evidence type="ECO:0000313" key="8">
    <source>
        <dbReference type="EMBL" id="MBR0679655.1"/>
    </source>
</evidence>
<evidence type="ECO:0000256" key="6">
    <source>
        <dbReference type="RuleBase" id="RU362079"/>
    </source>
</evidence>
<comment type="function">
    <text evidence="6">Catalyzes the conversion of 7,8-dihydroneopterin to 6-hydroxymethyl-7,8-dihydropterin.</text>
</comment>
<dbReference type="PANTHER" id="PTHR42844">
    <property type="entry name" value="DIHYDRONEOPTERIN ALDOLASE 1-RELATED"/>
    <property type="match status" value="1"/>
</dbReference>
<evidence type="ECO:0000256" key="2">
    <source>
        <dbReference type="ARBA" id="ARBA00005013"/>
    </source>
</evidence>
<dbReference type="SUPFAM" id="SSF55620">
    <property type="entry name" value="Tetrahydrobiopterin biosynthesis enzymes-like"/>
    <property type="match status" value="1"/>
</dbReference>
<comment type="catalytic activity">
    <reaction evidence="1 6">
        <text>7,8-dihydroneopterin = 6-hydroxymethyl-7,8-dihydropterin + glycolaldehyde</text>
        <dbReference type="Rhea" id="RHEA:10540"/>
        <dbReference type="ChEBI" id="CHEBI:17001"/>
        <dbReference type="ChEBI" id="CHEBI:17071"/>
        <dbReference type="ChEBI" id="CHEBI:44841"/>
        <dbReference type="EC" id="4.1.2.25"/>
    </reaction>
</comment>
<evidence type="ECO:0000256" key="1">
    <source>
        <dbReference type="ARBA" id="ARBA00001353"/>
    </source>
</evidence>
<dbReference type="InterPro" id="IPR006156">
    <property type="entry name" value="Dihydroneopterin_aldolase"/>
</dbReference>
<reference evidence="8" key="1">
    <citation type="submission" date="2020-01" db="EMBL/GenBank/DDBJ databases">
        <authorList>
            <person name="Rat A."/>
        </authorList>
    </citation>
    <scope>NUCLEOTIDE SEQUENCE</scope>
    <source>
        <strain evidence="8">LMG 31228</strain>
    </source>
</reference>
<comment type="pathway">
    <text evidence="2 6">Cofactor biosynthesis; tetrahydrofolate biosynthesis; 2-amino-4-hydroxy-6-hydroxymethyl-7,8-dihydropteridine diphosphate from 7,8-dihydroneopterin triphosphate: step 3/4.</text>
</comment>
<organism evidence="8 9">
    <name type="scientific">Neoroseomonas eburnea</name>
    <dbReference type="NCBI Taxonomy" id="1346889"/>
    <lineage>
        <taxon>Bacteria</taxon>
        <taxon>Pseudomonadati</taxon>
        <taxon>Pseudomonadota</taxon>
        <taxon>Alphaproteobacteria</taxon>
        <taxon>Acetobacterales</taxon>
        <taxon>Acetobacteraceae</taxon>
        <taxon>Neoroseomonas</taxon>
    </lineage>
</organism>
<evidence type="ECO:0000256" key="5">
    <source>
        <dbReference type="ARBA" id="ARBA00023239"/>
    </source>
</evidence>
<dbReference type="SMART" id="SM00905">
    <property type="entry name" value="FolB"/>
    <property type="match status" value="1"/>
</dbReference>
<dbReference type="GO" id="GO:0005737">
    <property type="term" value="C:cytoplasm"/>
    <property type="evidence" value="ECO:0007669"/>
    <property type="project" value="TreeGrafter"/>
</dbReference>
<dbReference type="EC" id="4.1.2.25" evidence="6"/>
<dbReference type="NCBIfam" id="TIGR00525">
    <property type="entry name" value="folB"/>
    <property type="match status" value="1"/>
</dbReference>
<gene>
    <name evidence="8" type="primary">folB</name>
    <name evidence="8" type="ORF">GXW74_04105</name>
</gene>
<dbReference type="InterPro" id="IPR006157">
    <property type="entry name" value="FolB_dom"/>
</dbReference>
<evidence type="ECO:0000259" key="7">
    <source>
        <dbReference type="SMART" id="SM00905"/>
    </source>
</evidence>
<dbReference type="Pfam" id="PF02152">
    <property type="entry name" value="FolB"/>
    <property type="match status" value="1"/>
</dbReference>
<protein>
    <recommendedName>
        <fullName evidence="6">7,8-dihydroneopterin aldolase</fullName>
        <ecNumber evidence="6">4.1.2.25</ecNumber>
    </recommendedName>
</protein>
<comment type="caution">
    <text evidence="8">The sequence shown here is derived from an EMBL/GenBank/DDBJ whole genome shotgun (WGS) entry which is preliminary data.</text>
</comment>
<evidence type="ECO:0000256" key="4">
    <source>
        <dbReference type="ARBA" id="ARBA00022909"/>
    </source>
</evidence>
<evidence type="ECO:0000256" key="3">
    <source>
        <dbReference type="ARBA" id="ARBA00005708"/>
    </source>
</evidence>
<dbReference type="NCBIfam" id="TIGR00526">
    <property type="entry name" value="folB_dom"/>
    <property type="match status" value="1"/>
</dbReference>
<comment type="similarity">
    <text evidence="3 6">Belongs to the DHNA family.</text>
</comment>
<feature type="domain" description="Dihydroneopterin aldolase/epimerase" evidence="7">
    <location>
        <begin position="1"/>
        <end position="114"/>
    </location>
</feature>
<keyword evidence="9" id="KW-1185">Reference proteome</keyword>
<sequence length="126" mass="13938">MFLHGVEVRGRHGVFDFERRTGQRFVVDVDWWLDTGNAVAADRLDATVCYKQLYDCVVAVTAGEPWRLIETLADCLALTLLARFPAMAIVTVTVHKPEAPIGGVFADVGITMTRRRAGASMPMEQT</sequence>
<keyword evidence="5 6" id="KW-0456">Lyase</keyword>
<name>A0A9X9X7G9_9PROT</name>
<proteinExistence type="inferred from homology"/>
<dbReference type="EMBL" id="JAAEDL010000003">
    <property type="protein sequence ID" value="MBR0679655.1"/>
    <property type="molecule type" value="Genomic_DNA"/>
</dbReference>
<dbReference type="PANTHER" id="PTHR42844:SF1">
    <property type="entry name" value="DIHYDRONEOPTERIN ALDOLASE 1-RELATED"/>
    <property type="match status" value="1"/>
</dbReference>
<accession>A0A9X9X7G9</accession>
<dbReference type="CDD" id="cd00534">
    <property type="entry name" value="DHNA_DHNTPE"/>
    <property type="match status" value="1"/>
</dbReference>
<keyword evidence="4 6" id="KW-0289">Folate biosynthesis</keyword>
<dbReference type="GO" id="GO:0046656">
    <property type="term" value="P:folic acid biosynthetic process"/>
    <property type="evidence" value="ECO:0007669"/>
    <property type="project" value="UniProtKB-UniRule"/>
</dbReference>
<dbReference type="AlphaFoldDB" id="A0A9X9X7G9"/>
<dbReference type="Gene3D" id="3.30.1130.10">
    <property type="match status" value="1"/>
</dbReference>
<dbReference type="GO" id="GO:0046654">
    <property type="term" value="P:tetrahydrofolate biosynthetic process"/>
    <property type="evidence" value="ECO:0007669"/>
    <property type="project" value="UniProtKB-UniRule"/>
</dbReference>